<evidence type="ECO:0000313" key="3">
    <source>
        <dbReference type="EMBL" id="XAT62917.1"/>
    </source>
</evidence>
<sequence length="93" mass="10873">MKKSEIKVILDKFRWHPEYDLRNVLIRYLDRPKGYSVISGDQIREIGHAFIYTESSAIPHHRVIEISYCGKTVWKKLINSGELADRDDGEKQA</sequence>
<evidence type="ECO:0000259" key="2">
    <source>
        <dbReference type="Pfam" id="PF04457"/>
    </source>
</evidence>
<name>A0ABZ3GZW8_GEOAI</name>
<proteinExistence type="inferred from homology"/>
<dbReference type="InterPro" id="IPR007547">
    <property type="entry name" value="UPF0248"/>
</dbReference>
<evidence type="ECO:0000313" key="4">
    <source>
        <dbReference type="Proteomes" id="UP001492541"/>
    </source>
</evidence>
<feature type="domain" description="MJ1316 RNA cyclic group end recognition" evidence="2">
    <location>
        <begin position="6"/>
        <end position="76"/>
    </location>
</feature>
<dbReference type="Proteomes" id="UP001492541">
    <property type="component" value="Chromosome"/>
</dbReference>
<accession>A0ABZ3GZW8</accession>
<reference evidence="3 4" key="1">
    <citation type="submission" date="2021-11" db="EMBL/GenBank/DDBJ databases">
        <title>Whole genome of Geoglobus acetivorans.</title>
        <authorList>
            <person name="Liu D."/>
        </authorList>
    </citation>
    <scope>NUCLEOTIDE SEQUENCE [LARGE SCALE GENOMIC DNA]</scope>
    <source>
        <strain evidence="3 4">SBH6</strain>
    </source>
</reference>
<keyword evidence="4" id="KW-1185">Reference proteome</keyword>
<dbReference type="HAMAP" id="MF_01245">
    <property type="entry name" value="UPF0248"/>
    <property type="match status" value="1"/>
</dbReference>
<comment type="similarity">
    <text evidence="1">Belongs to the UPF0248 family.</text>
</comment>
<dbReference type="GeneID" id="90449334"/>
<organism evidence="3 4">
    <name type="scientific">Geoglobus acetivorans</name>
    <dbReference type="NCBI Taxonomy" id="565033"/>
    <lineage>
        <taxon>Archaea</taxon>
        <taxon>Methanobacteriati</taxon>
        <taxon>Methanobacteriota</taxon>
        <taxon>Archaeoglobi</taxon>
        <taxon>Archaeoglobales</taxon>
        <taxon>Archaeoglobaceae</taxon>
        <taxon>Geoglobus</taxon>
    </lineage>
</organism>
<dbReference type="Pfam" id="PF04457">
    <property type="entry name" value="MJ1316"/>
    <property type="match status" value="1"/>
</dbReference>
<protein>
    <recommendedName>
        <fullName evidence="1">UPF0248 protein LPQ35_06565</fullName>
    </recommendedName>
</protein>
<dbReference type="RefSeq" id="WP_346297594.1">
    <property type="nucleotide sequence ID" value="NZ_CP087714.1"/>
</dbReference>
<evidence type="ECO:0000256" key="1">
    <source>
        <dbReference type="HAMAP-Rule" id="MF_01245"/>
    </source>
</evidence>
<dbReference type="InterPro" id="IPR040459">
    <property type="entry name" value="MJ1316"/>
</dbReference>
<dbReference type="EMBL" id="CP087714">
    <property type="protein sequence ID" value="XAT62917.1"/>
    <property type="molecule type" value="Genomic_DNA"/>
</dbReference>
<gene>
    <name evidence="3" type="ORF">LPQ35_06565</name>
</gene>